<reference evidence="1" key="1">
    <citation type="journal article" date="2021" name="Proc. Natl. Acad. Sci. U.S.A.">
        <title>A Catalog of Tens of Thousands of Viruses from Human Metagenomes Reveals Hidden Associations with Chronic Diseases.</title>
        <authorList>
            <person name="Tisza M.J."/>
            <person name="Buck C.B."/>
        </authorList>
    </citation>
    <scope>NUCLEOTIDE SEQUENCE</scope>
    <source>
        <strain evidence="1">Ct9GL2</strain>
    </source>
</reference>
<dbReference type="InterPro" id="IPR036410">
    <property type="entry name" value="HSP_DnaJ_Cys-rich_dom_sf"/>
</dbReference>
<dbReference type="Gene3D" id="2.10.230.10">
    <property type="entry name" value="Heat shock protein DnaJ, cysteine-rich domain"/>
    <property type="match status" value="1"/>
</dbReference>
<evidence type="ECO:0000313" key="1">
    <source>
        <dbReference type="EMBL" id="DAE10851.1"/>
    </source>
</evidence>
<dbReference type="EMBL" id="BK015521">
    <property type="protein sequence ID" value="DAE10851.1"/>
    <property type="molecule type" value="Genomic_DNA"/>
</dbReference>
<accession>A0A8S5PWF8</accession>
<dbReference type="SUPFAM" id="SSF57938">
    <property type="entry name" value="DnaJ/Hsp40 cysteine-rich domain"/>
    <property type="match status" value="1"/>
</dbReference>
<protein>
    <submittedName>
        <fullName evidence="1">DnaJ-like protein</fullName>
    </submittedName>
</protein>
<organism evidence="1">
    <name type="scientific">Siphoviridae sp. ct9GL2</name>
    <dbReference type="NCBI Taxonomy" id="2825368"/>
    <lineage>
        <taxon>Viruses</taxon>
        <taxon>Duplodnaviria</taxon>
        <taxon>Heunggongvirae</taxon>
        <taxon>Uroviricota</taxon>
        <taxon>Caudoviricetes</taxon>
    </lineage>
</organism>
<proteinExistence type="predicted"/>
<name>A0A8S5PWF8_9CAUD</name>
<sequence>MEQVRKRINNEQELLELFCDPSDDRPYINKPCKNKDFVFATKLYMSIFIAPSLLSNEYKETAENLWHDAFERYGDRKTIRLKALKDVISLLPQEKEVILTGKNGICEECEGFGWVKRQHKEKSGRFYRDEVKCSNCKGKGYFVNEKPTDFMRPIYYCSIEIDERTIRGSHIVNLQHVMEYFSVEECTYYLSTSGNFVFEVIEGVRVLFVSHESVDWIRERNRIPKVKTE</sequence>